<reference evidence="2 3" key="1">
    <citation type="submission" date="2019-02" db="EMBL/GenBank/DDBJ databases">
        <title>Deep-cultivation of Planctomycetes and their phenomic and genomic characterization uncovers novel biology.</title>
        <authorList>
            <person name="Wiegand S."/>
            <person name="Jogler M."/>
            <person name="Boedeker C."/>
            <person name="Pinto D."/>
            <person name="Vollmers J."/>
            <person name="Rivas-Marin E."/>
            <person name="Kohn T."/>
            <person name="Peeters S.H."/>
            <person name="Heuer A."/>
            <person name="Rast P."/>
            <person name="Oberbeckmann S."/>
            <person name="Bunk B."/>
            <person name="Jeske O."/>
            <person name="Meyerdierks A."/>
            <person name="Storesund J.E."/>
            <person name="Kallscheuer N."/>
            <person name="Luecker S."/>
            <person name="Lage O.M."/>
            <person name="Pohl T."/>
            <person name="Merkel B.J."/>
            <person name="Hornburger P."/>
            <person name="Mueller R.-W."/>
            <person name="Bruemmer F."/>
            <person name="Labrenz M."/>
            <person name="Spormann A.M."/>
            <person name="Op den Camp H."/>
            <person name="Overmann J."/>
            <person name="Amann R."/>
            <person name="Jetten M.S.M."/>
            <person name="Mascher T."/>
            <person name="Medema M.H."/>
            <person name="Devos D.P."/>
            <person name="Kaster A.-K."/>
            <person name="Ovreas L."/>
            <person name="Rohde M."/>
            <person name="Galperin M.Y."/>
            <person name="Jogler C."/>
        </authorList>
    </citation>
    <scope>NUCLEOTIDE SEQUENCE [LARGE SCALE GENOMIC DNA]</scope>
    <source>
        <strain evidence="2 3">Poly30</strain>
    </source>
</reference>
<keyword evidence="2" id="KW-0413">Isomerase</keyword>
<dbReference type="AlphaFoldDB" id="A0A518ES76"/>
<dbReference type="InterPro" id="IPR036237">
    <property type="entry name" value="Xyl_isomerase-like_sf"/>
</dbReference>
<evidence type="ECO:0000259" key="1">
    <source>
        <dbReference type="Pfam" id="PF01261"/>
    </source>
</evidence>
<dbReference type="PANTHER" id="PTHR12110:SF41">
    <property type="entry name" value="INOSOSE DEHYDRATASE"/>
    <property type="match status" value="1"/>
</dbReference>
<accession>A0A518ES76</accession>
<dbReference type="Proteomes" id="UP000320390">
    <property type="component" value="Chromosome"/>
</dbReference>
<dbReference type="OrthoDB" id="9814946at2"/>
<dbReference type="PANTHER" id="PTHR12110">
    <property type="entry name" value="HYDROXYPYRUVATE ISOMERASE"/>
    <property type="match status" value="1"/>
</dbReference>
<dbReference type="Gene3D" id="3.20.20.150">
    <property type="entry name" value="Divalent-metal-dependent TIM barrel enzymes"/>
    <property type="match status" value="1"/>
</dbReference>
<dbReference type="GO" id="GO:0016853">
    <property type="term" value="F:isomerase activity"/>
    <property type="evidence" value="ECO:0007669"/>
    <property type="project" value="UniProtKB-KW"/>
</dbReference>
<dbReference type="InterPro" id="IPR050312">
    <property type="entry name" value="IolE/XylAMocC-like"/>
</dbReference>
<organism evidence="2 3">
    <name type="scientific">Saltatorellus ferox</name>
    <dbReference type="NCBI Taxonomy" id="2528018"/>
    <lineage>
        <taxon>Bacteria</taxon>
        <taxon>Pseudomonadati</taxon>
        <taxon>Planctomycetota</taxon>
        <taxon>Planctomycetia</taxon>
        <taxon>Planctomycetia incertae sedis</taxon>
        <taxon>Saltatorellus</taxon>
    </lineage>
</organism>
<sequence length="280" mass="30669">MKFGMNTLLWSDDVTGDAYLPLFERLKEMGFDSVEPAVLQTHTAAFTALGKQLDGLGLERTASTALAPEHNLISPDASVRAAGLAQLKRVIDCCHAMGAKILVGPLQAALGVFSGAGPTEQEWAWSVEGLRAAAEHAEQAGVVLATEFLNRFEIYLLNTASDAHRLVQEVDHPHLRMMYDTFHAHIEEKNVEEAIKACAESLVHVHISENDRGTPGQGQVRWQESFAALRRIGYDGCLTIEAFGQSLPAIAAATKIWRRMYETEDQLAADGLAFLKQTWA</sequence>
<dbReference type="InterPro" id="IPR013022">
    <property type="entry name" value="Xyl_isomerase-like_TIM-brl"/>
</dbReference>
<dbReference type="SUPFAM" id="SSF51658">
    <property type="entry name" value="Xylose isomerase-like"/>
    <property type="match status" value="1"/>
</dbReference>
<evidence type="ECO:0000313" key="2">
    <source>
        <dbReference type="EMBL" id="QDV06944.1"/>
    </source>
</evidence>
<dbReference type="EMBL" id="CP036434">
    <property type="protein sequence ID" value="QDV06944.1"/>
    <property type="molecule type" value="Genomic_DNA"/>
</dbReference>
<feature type="domain" description="Xylose isomerase-like TIM barrel" evidence="1">
    <location>
        <begin position="23"/>
        <end position="277"/>
    </location>
</feature>
<dbReference type="RefSeq" id="WP_145197577.1">
    <property type="nucleotide sequence ID" value="NZ_CP036434.1"/>
</dbReference>
<proteinExistence type="predicted"/>
<name>A0A518ES76_9BACT</name>
<evidence type="ECO:0000313" key="3">
    <source>
        <dbReference type="Proteomes" id="UP000320390"/>
    </source>
</evidence>
<protein>
    <submittedName>
        <fullName evidence="2">D-tagatose 3-epimerase</fullName>
        <ecNumber evidence="2">5.3.1.-</ecNumber>
    </submittedName>
</protein>
<keyword evidence="3" id="KW-1185">Reference proteome</keyword>
<dbReference type="Pfam" id="PF01261">
    <property type="entry name" value="AP_endonuc_2"/>
    <property type="match status" value="1"/>
</dbReference>
<gene>
    <name evidence="2" type="ORF">Poly30_24620</name>
</gene>
<dbReference type="EC" id="5.3.1.-" evidence="2"/>